<dbReference type="SUPFAM" id="SSF53335">
    <property type="entry name" value="S-adenosyl-L-methionine-dependent methyltransferases"/>
    <property type="match status" value="1"/>
</dbReference>
<dbReference type="GO" id="GO:0008168">
    <property type="term" value="F:methyltransferase activity"/>
    <property type="evidence" value="ECO:0007669"/>
    <property type="project" value="UniProtKB-KW"/>
</dbReference>
<accession>A0ABY8H120</accession>
<evidence type="ECO:0000313" key="8">
    <source>
        <dbReference type="Proteomes" id="UP001214170"/>
    </source>
</evidence>
<dbReference type="PANTHER" id="PTHR33841">
    <property type="entry name" value="DNA METHYLTRANSFERASE YEEA-RELATED"/>
    <property type="match status" value="1"/>
</dbReference>
<comment type="similarity">
    <text evidence="1">Belongs to the N(4)/N(6)-methyltransferase family.</text>
</comment>
<evidence type="ECO:0000256" key="3">
    <source>
        <dbReference type="ARBA" id="ARBA00022603"/>
    </source>
</evidence>
<gene>
    <name evidence="7" type="ORF">P8T11_11680</name>
</gene>
<dbReference type="InterPro" id="IPR029063">
    <property type="entry name" value="SAM-dependent_MTases_sf"/>
</dbReference>
<feature type="domain" description="DNA methylase adenine-specific" evidence="6">
    <location>
        <begin position="302"/>
        <end position="582"/>
    </location>
</feature>
<evidence type="ECO:0000256" key="2">
    <source>
        <dbReference type="ARBA" id="ARBA00011900"/>
    </source>
</evidence>
<dbReference type="Pfam" id="PF02384">
    <property type="entry name" value="N6_Mtase"/>
    <property type="match status" value="1"/>
</dbReference>
<evidence type="ECO:0000256" key="1">
    <source>
        <dbReference type="ARBA" id="ARBA00006594"/>
    </source>
</evidence>
<dbReference type="PRINTS" id="PR00507">
    <property type="entry name" value="N12N6MTFRASE"/>
</dbReference>
<evidence type="ECO:0000256" key="4">
    <source>
        <dbReference type="ARBA" id="ARBA00022679"/>
    </source>
</evidence>
<evidence type="ECO:0000256" key="5">
    <source>
        <dbReference type="ARBA" id="ARBA00047942"/>
    </source>
</evidence>
<dbReference type="InterPro" id="IPR003356">
    <property type="entry name" value="DNA_methylase_A-5"/>
</dbReference>
<comment type="catalytic activity">
    <reaction evidence="5">
        <text>a 2'-deoxyadenosine in DNA + S-adenosyl-L-methionine = an N(6)-methyl-2'-deoxyadenosine in DNA + S-adenosyl-L-homocysteine + H(+)</text>
        <dbReference type="Rhea" id="RHEA:15197"/>
        <dbReference type="Rhea" id="RHEA-COMP:12418"/>
        <dbReference type="Rhea" id="RHEA-COMP:12419"/>
        <dbReference type="ChEBI" id="CHEBI:15378"/>
        <dbReference type="ChEBI" id="CHEBI:57856"/>
        <dbReference type="ChEBI" id="CHEBI:59789"/>
        <dbReference type="ChEBI" id="CHEBI:90615"/>
        <dbReference type="ChEBI" id="CHEBI:90616"/>
        <dbReference type="EC" id="2.1.1.72"/>
    </reaction>
</comment>
<dbReference type="RefSeq" id="WP_268081792.1">
    <property type="nucleotide sequence ID" value="NZ_CP106885.1"/>
</dbReference>
<dbReference type="PANTHER" id="PTHR33841:SF1">
    <property type="entry name" value="DNA METHYLTRANSFERASE A"/>
    <property type="match status" value="1"/>
</dbReference>
<name>A0ABY8H120_9BURK</name>
<dbReference type="Gene3D" id="3.40.50.150">
    <property type="entry name" value="Vaccinia Virus protein VP39"/>
    <property type="match status" value="1"/>
</dbReference>
<reference evidence="7 8" key="1">
    <citation type="submission" date="2023-03" db="EMBL/GenBank/DDBJ databases">
        <title>Achromobacter spanius LIG8.</title>
        <authorList>
            <person name="Shrestha S."/>
        </authorList>
    </citation>
    <scope>NUCLEOTIDE SEQUENCE [LARGE SCALE GENOMIC DNA]</scope>
    <source>
        <strain evidence="7 8">LIG8</strain>
    </source>
</reference>
<dbReference type="GO" id="GO:0032259">
    <property type="term" value="P:methylation"/>
    <property type="evidence" value="ECO:0007669"/>
    <property type="project" value="UniProtKB-KW"/>
</dbReference>
<dbReference type="EMBL" id="CP121261">
    <property type="protein sequence ID" value="WFP10486.1"/>
    <property type="molecule type" value="Genomic_DNA"/>
</dbReference>
<evidence type="ECO:0000313" key="7">
    <source>
        <dbReference type="EMBL" id="WFP10486.1"/>
    </source>
</evidence>
<keyword evidence="4" id="KW-0808">Transferase</keyword>
<sequence>MNSGIDLLVDVLGYRGDDGLLQGRSDFARAIGSAHALHAAADSIKLQACFGAWEPGFGDCATARFVPIVYLAQADSVEEARQHHRWAWSQSLAPWLIVAVQGRYIICPGFDFPSEPDWTTLVVFVGASDLHKSGADSALKDFAAVRLRSSLQWRDFRLQSAGTVDRRLLRGLEHLHERLAATPTDGELPAAIINRLIGRVLYTFLLLDRGIVPGTWAQGLAQDGRSLNRIRPAIALAQFWELQDRIDDIFNGAVFVLDPDQRLKIQQRHLNLAIDYMRGGTTLHKGGEQTELFEIDLTAIQIETLSAVYEEFLRSESPASVRDDGIVYTPPFLVDFVLNRLDDEQEFSTHSRILDPTAGSGVFLVAAFRRIVERVLAERRLQCLPMEELRQILVQCIHGVEKAASAAAVAAFSLYLHLLEYADPAELLSIVTERRRPKVFPPLIGSNILVTDFFSAPRHFKEIEFTCVAGNPPWKPLERVTSYTVDGDDAVDGREASEHITWLSLRRYLGPDGMLGLVMPSKSISSPSAKTFLTALGQTFHVRAIVNLSQWRRHLFENAEQPAALLFVSTRKVTHASRTAFYSPAMWTQPFTPKAMWTLAIDCSDVQWMPSFLVFRDQENLFDAYALRPLDRAAKNRLRQAVSRGTATTFGKLLLQLGLVSAGGSTPARTLLRADEICNINDFAEYGEGFTTLKDHPKQLSEQRHKACSAQHRKKFQGERLLVSRSLAQALAVGFPLAVNSSMNVIHWKDDPAHLTLADRAAVLSKLGRFLMSDFARFQFALFGQLWQVDRTRVERRDLDGIVVPPPEYFLQTKDDAPDTNDFIAAMQVQDVAAAMRDYLETRLQFENGLTPAHANERIDKVPDDYLKVLSASLCGSFGTLFRGCEVGSVSESSARIVVDMAEPLPKSPAGYVAAFQFHDSARITWTEGERQIRVDKPAGRLNFSLDRAYSDALRVANLLLAAQ</sequence>
<organism evidence="7 8">
    <name type="scientific">Achromobacter spanius</name>
    <dbReference type="NCBI Taxonomy" id="217203"/>
    <lineage>
        <taxon>Bacteria</taxon>
        <taxon>Pseudomonadati</taxon>
        <taxon>Pseudomonadota</taxon>
        <taxon>Betaproteobacteria</taxon>
        <taxon>Burkholderiales</taxon>
        <taxon>Alcaligenaceae</taxon>
        <taxon>Achromobacter</taxon>
    </lineage>
</organism>
<proteinExistence type="inferred from homology"/>
<protein>
    <recommendedName>
        <fullName evidence="2">site-specific DNA-methyltransferase (adenine-specific)</fullName>
        <ecNumber evidence="2">2.1.1.72</ecNumber>
    </recommendedName>
</protein>
<keyword evidence="8" id="KW-1185">Reference proteome</keyword>
<dbReference type="Proteomes" id="UP001214170">
    <property type="component" value="Chromosome"/>
</dbReference>
<keyword evidence="3 7" id="KW-0489">Methyltransferase</keyword>
<dbReference type="InterPro" id="IPR050953">
    <property type="entry name" value="N4_N6_ade-DNA_methylase"/>
</dbReference>
<evidence type="ECO:0000259" key="6">
    <source>
        <dbReference type="Pfam" id="PF02384"/>
    </source>
</evidence>
<dbReference type="EC" id="2.1.1.72" evidence="2"/>